<dbReference type="EMBL" id="JACHGN010000009">
    <property type="protein sequence ID" value="MBB5134866.1"/>
    <property type="molecule type" value="Genomic_DNA"/>
</dbReference>
<evidence type="ECO:0000313" key="5">
    <source>
        <dbReference type="Proteomes" id="UP000578449"/>
    </source>
</evidence>
<keyword evidence="5" id="KW-1185">Reference proteome</keyword>
<feature type="domain" description="DUF7779" evidence="3">
    <location>
        <begin position="724"/>
        <end position="813"/>
    </location>
</feature>
<dbReference type="Pfam" id="PF13374">
    <property type="entry name" value="TPR_10"/>
    <property type="match status" value="1"/>
</dbReference>
<dbReference type="RefSeq" id="WP_185051743.1">
    <property type="nucleotide sequence ID" value="NZ_BAABIX010000004.1"/>
</dbReference>
<gene>
    <name evidence="4" type="ORF">HNP84_004600</name>
</gene>
<evidence type="ECO:0000259" key="3">
    <source>
        <dbReference type="Pfam" id="PF25000"/>
    </source>
</evidence>
<evidence type="ECO:0000313" key="4">
    <source>
        <dbReference type="EMBL" id="MBB5134866.1"/>
    </source>
</evidence>
<dbReference type="PANTHER" id="PTHR46082:SF6">
    <property type="entry name" value="AAA+ ATPASE DOMAIN-CONTAINING PROTEIN-RELATED"/>
    <property type="match status" value="1"/>
</dbReference>
<dbReference type="NCBIfam" id="NF047398">
    <property type="entry name" value="AAA_KGGVGR"/>
    <property type="match status" value="1"/>
</dbReference>
<keyword evidence="4" id="KW-0966">Cell projection</keyword>
<dbReference type="InterPro" id="IPR053137">
    <property type="entry name" value="NLR-like"/>
</dbReference>
<reference evidence="4 5" key="1">
    <citation type="submission" date="2020-08" db="EMBL/GenBank/DDBJ databases">
        <title>Genomic Encyclopedia of Type Strains, Phase IV (KMG-IV): sequencing the most valuable type-strain genomes for metagenomic binning, comparative biology and taxonomic classification.</title>
        <authorList>
            <person name="Goeker M."/>
        </authorList>
    </citation>
    <scope>NUCLEOTIDE SEQUENCE [LARGE SCALE GENOMIC DNA]</scope>
    <source>
        <strain evidence="4 5">DSM 45615</strain>
    </source>
</reference>
<dbReference type="SUPFAM" id="SSF52200">
    <property type="entry name" value="Toll/Interleukin receptor TIR domain"/>
    <property type="match status" value="1"/>
</dbReference>
<keyword evidence="4" id="KW-0969">Cilium</keyword>
<dbReference type="GO" id="GO:0043531">
    <property type="term" value="F:ADP binding"/>
    <property type="evidence" value="ECO:0007669"/>
    <property type="project" value="InterPro"/>
</dbReference>
<sequence>MTSAHDTGQIIAFYSYKGGTGRTMALANTAWILASNGLKVLAVDWDLESPGLHRFFHPFLDENTVSSTTGVVDIISDYMWATAKPHDDQDWHLQYARVLPHAVSLNWRFPGEGTLDFVSAGQQNRDYSAMPSIFDWDNFYERLGGGQFIAALRADMKANYDYILIDSRTGLSDIADICTIALPDILVDCFTMSDQSINGAAEVARHIDARYPDKRIRILPVLMRVDDGEKKKVDTGRLHARSMFEGFPKGLTAEETSAYWGSVEIPYKRFYAFEETLATFGDEPGSPGSMLAAFERLTAAITGGVVSAFPPLEDAVRTRWLDMFTRRQPARQPDVLISYAPEDRMWADWVAALLEQAGFRVTVHALHEPDIADDVEHARFTATIAILSAAYARAFHSWASVQEPAADGPSDMIVLRVTDVRLTPPFNLRPPADLVRLGQDDAIEVVLRAVSRLRSGHDLRVAADSLSVRYPGTAPTLWNVGTRNAAFTGRNATLETLRNELLGSNKAVVLPQALYGLGGVGKTQVALEYAHRFAADYDVVWWISAEQRDLISPQLAELARQMGLPVTDSVVETAEAARDALRRGEPWSRWLLIFDNAEDPEDIEPFLPGGGFGHVIVTSRNQLWSSVASPLEVDVFSLDESVEHLIRRVPRLSRAEAEQVAEALGNLPLAVEQAAAWLSETGLPASEYVWELQTQAHTILSLNKPGGYPEPVAATWKISLEQLRRRSPAAERLLQLCAYLSPDPISLTLIYSDEMIRALLPFDPSLRGEKLVLGRVIREIGRFALAKIDQGSKTLQVHRLVQAVIRDQMSEEDVETVSHQVHHILVAARPTTGEVDDPENWPQYDLIWPHLLPSDAEKCVEEETRQLLTERVRYWWKRGEYDRALQLGQRLADYWETKFGQFERQRLHMLFNVANVMRSLGRFKEARELDEWVRDQQIELLGDDHPHTLMTINGLAADLRALGDFQGALAMDKINYEQWKEVFGEDYARTLNSANNLAISYRLVGDWRNAKDLAEETFARMTVVFGAGHPNTLGAAQNLARDLREAGEYSASVELLRRTLRGYAELHFDDYPEALRAAKSLAVSLRRSGDLDEALRLAQDTYDRYQRLFPAHPESWAAALELACCLSALGDEDGARDMAASVLEDYSHRLGPQHPYTLVARNNLVTYLRGTGDPGRARDMAQDTLAQLRERCGDTHPFALSCAINLANCAADLGDHATAETLERQSLTALLTTLGRDHPDTLACQANLAITLRSLGRVKQGEQLKEETLAALGMRLGDRHPSIRALHDGIRVNRDLEPQPI</sequence>
<dbReference type="InterPro" id="IPR056681">
    <property type="entry name" value="DUF7779"/>
</dbReference>
<dbReference type="Gene3D" id="1.25.40.10">
    <property type="entry name" value="Tetratricopeptide repeat domain"/>
    <property type="match status" value="2"/>
</dbReference>
<dbReference type="Proteomes" id="UP000578449">
    <property type="component" value="Unassembled WGS sequence"/>
</dbReference>
<dbReference type="GO" id="GO:0007165">
    <property type="term" value="P:signal transduction"/>
    <property type="evidence" value="ECO:0007669"/>
    <property type="project" value="InterPro"/>
</dbReference>
<protein>
    <submittedName>
        <fullName evidence="4">MinD-like ATPase involved in chromosome partitioning or flagellar assembly/tetratricopeptide (TPR) repeat protein</fullName>
    </submittedName>
</protein>
<dbReference type="SUPFAM" id="SSF48452">
    <property type="entry name" value="TPR-like"/>
    <property type="match status" value="4"/>
</dbReference>
<dbReference type="Pfam" id="PF25000">
    <property type="entry name" value="DUF7779"/>
    <property type="match status" value="1"/>
</dbReference>
<dbReference type="SUPFAM" id="SSF52540">
    <property type="entry name" value="P-loop containing nucleoside triphosphate hydrolases"/>
    <property type="match status" value="2"/>
</dbReference>
<name>A0A840P8C8_9ACTN</name>
<dbReference type="Pfam" id="PF13424">
    <property type="entry name" value="TPR_12"/>
    <property type="match status" value="4"/>
</dbReference>
<dbReference type="InterPro" id="IPR027417">
    <property type="entry name" value="P-loop_NTPase"/>
</dbReference>
<organism evidence="4 5">
    <name type="scientific">Thermocatellispora tengchongensis</name>
    <dbReference type="NCBI Taxonomy" id="1073253"/>
    <lineage>
        <taxon>Bacteria</taxon>
        <taxon>Bacillati</taxon>
        <taxon>Actinomycetota</taxon>
        <taxon>Actinomycetes</taxon>
        <taxon>Streptosporangiales</taxon>
        <taxon>Streptosporangiaceae</taxon>
        <taxon>Thermocatellispora</taxon>
    </lineage>
</organism>
<proteinExistence type="predicted"/>
<dbReference type="NCBIfam" id="NF040586">
    <property type="entry name" value="FxSxx_TPR"/>
    <property type="match status" value="1"/>
</dbReference>
<dbReference type="Pfam" id="PF00931">
    <property type="entry name" value="NB-ARC"/>
    <property type="match status" value="1"/>
</dbReference>
<dbReference type="PANTHER" id="PTHR46082">
    <property type="entry name" value="ATP/GTP-BINDING PROTEIN-RELATED"/>
    <property type="match status" value="1"/>
</dbReference>
<feature type="domain" description="NB-ARC" evidence="1">
    <location>
        <begin position="492"/>
        <end position="641"/>
    </location>
</feature>
<feature type="domain" description="TIR" evidence="2">
    <location>
        <begin position="335"/>
        <end position="440"/>
    </location>
</feature>
<dbReference type="InterPro" id="IPR011990">
    <property type="entry name" value="TPR-like_helical_dom_sf"/>
</dbReference>
<accession>A0A840P8C8</accession>
<comment type="caution">
    <text evidence="4">The sequence shown here is derived from an EMBL/GenBank/DDBJ whole genome shotgun (WGS) entry which is preliminary data.</text>
</comment>
<evidence type="ECO:0000259" key="1">
    <source>
        <dbReference type="Pfam" id="PF00931"/>
    </source>
</evidence>
<dbReference type="InterPro" id="IPR000157">
    <property type="entry name" value="TIR_dom"/>
</dbReference>
<dbReference type="InterPro" id="IPR002182">
    <property type="entry name" value="NB-ARC"/>
</dbReference>
<evidence type="ECO:0000259" key="2">
    <source>
        <dbReference type="Pfam" id="PF13676"/>
    </source>
</evidence>
<dbReference type="Pfam" id="PF13676">
    <property type="entry name" value="TIR_2"/>
    <property type="match status" value="1"/>
</dbReference>
<keyword evidence="4" id="KW-0282">Flagellum</keyword>
<dbReference type="InterPro" id="IPR035897">
    <property type="entry name" value="Toll_tir_struct_dom_sf"/>
</dbReference>
<dbReference type="Gene3D" id="3.40.50.300">
    <property type="entry name" value="P-loop containing nucleotide triphosphate hydrolases"/>
    <property type="match status" value="2"/>
</dbReference>